<feature type="compositionally biased region" description="Pro residues" evidence="1">
    <location>
        <begin position="371"/>
        <end position="390"/>
    </location>
</feature>
<protein>
    <recommendedName>
        <fullName evidence="4">Gelsolin-like domain-containing protein</fullName>
    </recommendedName>
</protein>
<dbReference type="HOGENOM" id="CLU_003265_0_0_1"/>
<dbReference type="Gene3D" id="3.40.20.10">
    <property type="entry name" value="Severin"/>
    <property type="match status" value="2"/>
</dbReference>
<reference evidence="2" key="1">
    <citation type="submission" date="2014-01" db="EMBL/GenBank/DDBJ databases">
        <title>The genome of the white-rot fungus Pycnoporus cinnabarinus: a basidiomycete model with a versatile arsenal for lignocellulosic biomass breakdown.</title>
        <authorList>
            <person name="Levasseur A."/>
            <person name="Lomascolo A."/>
            <person name="Ruiz-Duenas F.J."/>
            <person name="Uzan E."/>
            <person name="Piumi F."/>
            <person name="Kues U."/>
            <person name="Ram A.F.J."/>
            <person name="Murat C."/>
            <person name="Haon M."/>
            <person name="Benoit I."/>
            <person name="Arfi Y."/>
            <person name="Chevret D."/>
            <person name="Drula E."/>
            <person name="Kwon M.J."/>
            <person name="Gouret P."/>
            <person name="Lesage-Meessen L."/>
            <person name="Lombard V."/>
            <person name="Mariette J."/>
            <person name="Noirot C."/>
            <person name="Park J."/>
            <person name="Patyshakuliyeva A."/>
            <person name="Wieneger R.A.B."/>
            <person name="Wosten H.A.B."/>
            <person name="Martin F."/>
            <person name="Coutinho P.M."/>
            <person name="de Vries R."/>
            <person name="Martinez A.T."/>
            <person name="Klopp C."/>
            <person name="Pontarotti P."/>
            <person name="Henrissat B."/>
            <person name="Record E."/>
        </authorList>
    </citation>
    <scope>NUCLEOTIDE SEQUENCE [LARGE SCALE GENOMIC DNA]</scope>
    <source>
        <strain evidence="2">BRFM137</strain>
    </source>
</reference>
<feature type="compositionally biased region" description="Polar residues" evidence="1">
    <location>
        <begin position="66"/>
        <end position="82"/>
    </location>
</feature>
<dbReference type="OMA" id="LAHNDEP"/>
<feature type="compositionally biased region" description="Low complexity" evidence="1">
    <location>
        <begin position="317"/>
        <end position="331"/>
    </location>
</feature>
<dbReference type="GO" id="GO:0015629">
    <property type="term" value="C:actin cytoskeleton"/>
    <property type="evidence" value="ECO:0007669"/>
    <property type="project" value="TreeGrafter"/>
</dbReference>
<dbReference type="InterPro" id="IPR029006">
    <property type="entry name" value="ADF-H/Gelsolin-like_dom_sf"/>
</dbReference>
<dbReference type="PANTHER" id="PTHR11977">
    <property type="entry name" value="VILLIN"/>
    <property type="match status" value="1"/>
</dbReference>
<dbReference type="GO" id="GO:0051014">
    <property type="term" value="P:actin filament severing"/>
    <property type="evidence" value="ECO:0007669"/>
    <property type="project" value="TreeGrafter"/>
</dbReference>
<gene>
    <name evidence="2" type="ORF">BN946_scf184645.g3</name>
</gene>
<dbReference type="Proteomes" id="UP000029665">
    <property type="component" value="Unassembled WGS sequence"/>
</dbReference>
<dbReference type="SUPFAM" id="SSF55753">
    <property type="entry name" value="Actin depolymerizing proteins"/>
    <property type="match status" value="2"/>
</dbReference>
<keyword evidence="3" id="KW-1185">Reference proteome</keyword>
<feature type="compositionally biased region" description="Low complexity" evidence="1">
    <location>
        <begin position="466"/>
        <end position="483"/>
    </location>
</feature>
<feature type="compositionally biased region" description="Polar residues" evidence="1">
    <location>
        <begin position="533"/>
        <end position="547"/>
    </location>
</feature>
<sequence length="1201" mass="130072">MDLQRPNSAARRSTLSIPPKPDASLAEWTSKIKELQKQVDEDEEAETRRLEAEIAASRQARLRRSTGYSRANSIDLSPSTSPIKAEDRSRTSESVVSAIDRQKNQEDALRKLTGETPPARPPIQSAPNPISQVKKHSEPISLAAFMGGRATGPKLTRQAPQPDAHDPTQFEQRTHITAPHPVFGRGGVAMPGMTGSGSASVVSRAIGEQENQPIPSGGQPQRDRPISTSSAVRSAVQKAEERHVLPSYTGMSSQSSARQRTISTPTGMAPSRASSVADTSTLKPKPDPVTRPLSHSPNPSPRPITPHNGHASPAPYSTSKSPTPRPTSAASQLAHTPPPPSPTRSPRPTSTTPGLARPIQPVPRPSFGSPQMPPSQNPSPAFLKPPPAKEPTPSLSRLQGRGFVQSIVKKTVEKAATVPDSPTPERQDSAGKRQSSVLDRWQFNSPTGSPSLPPVMSPKPVPMRKSFTTDPSSPNTSTYTTYSAPLKGENTGRVLKSKSSLPSLPTRRTGDSLAGPSSMSESGYSGPRPMLGSSKTVITYIQPSKTGDQPAHRPAETHGTGPDVDELGMRTRTRTTSGGLVQERGAAGLPATSGKPLSHPTKDRAKKPRKGKTATSASVSKLAAIREVPPITPPQSSSQKPPVSPAKHIRIPSTGNRATVMDVAQVFQEVLQSTSPTSTSPIERKPPSPPPAVDAARPSEVAAKDEQEENPPAMERRRSSYDKYSAFVLPPLAEEKTPVPSPAGTLARGAAAPVMVADGAEDLSASRKMDVQDKTKTDQAVVTAEAVEAKSEPRHVLIHLAHNDEPLPNVNVDALYRMRSQSYTPDPDLTTVSVDVLAIVGNTASPISKDANVFYDGELLAVVHRAKARSSGLVQTKVWGWQGRRSHIGDRETQKLQELARRYGTSAVLVQQGREPLEFIFVLGGQLATRQGTRTHWSPENTAMHVVRSLYNLIFVDELDLGIRNLCSGHSYCISILDTYYVWHGRGSTIAEQQAALKYTQELASSPEHIVQLTEDESQADEMFWMILGEGDYAKADYWRWRPHATAVYPRLWIVDTKQEDDVVRSIPFFPAKDEFNNFIYLVDCVWELFVLVGSEARGQRSNIRLALSVAEALAQRASSERPFKPTVHVLVFPTQIPADLRLTFRELEEESELNGGKTPDHMNLIPASNAVIDLQSSSWTLAALEDRTMLPLGVTPASLN</sequence>
<dbReference type="InterPro" id="IPR007122">
    <property type="entry name" value="Villin/Gelsolin"/>
</dbReference>
<dbReference type="OrthoDB" id="6375767at2759"/>
<comment type="caution">
    <text evidence="2">The sequence shown here is derived from an EMBL/GenBank/DDBJ whole genome shotgun (WGS) entry which is preliminary data.</text>
</comment>
<feature type="compositionally biased region" description="Basic and acidic residues" evidence="1">
    <location>
        <begin position="100"/>
        <end position="113"/>
    </location>
</feature>
<evidence type="ECO:0000313" key="3">
    <source>
        <dbReference type="Proteomes" id="UP000029665"/>
    </source>
</evidence>
<evidence type="ECO:0000313" key="2">
    <source>
        <dbReference type="EMBL" id="CDO74347.1"/>
    </source>
</evidence>
<feature type="region of interest" description="Disordered" evidence="1">
    <location>
        <begin position="669"/>
        <end position="719"/>
    </location>
</feature>
<feature type="compositionally biased region" description="Basic and acidic residues" evidence="1">
    <location>
        <begin position="163"/>
        <end position="174"/>
    </location>
</feature>
<feature type="region of interest" description="Disordered" evidence="1">
    <location>
        <begin position="1"/>
        <end position="23"/>
    </location>
</feature>
<dbReference type="AlphaFoldDB" id="A0A060SIP0"/>
<dbReference type="GO" id="GO:0005546">
    <property type="term" value="F:phosphatidylinositol-4,5-bisphosphate binding"/>
    <property type="evidence" value="ECO:0007669"/>
    <property type="project" value="TreeGrafter"/>
</dbReference>
<evidence type="ECO:0000256" key="1">
    <source>
        <dbReference type="SAM" id="MobiDB-lite"/>
    </source>
</evidence>
<feature type="compositionally biased region" description="Polar residues" evidence="1">
    <location>
        <begin position="432"/>
        <end position="450"/>
    </location>
</feature>
<dbReference type="PANTHER" id="PTHR11977:SF133">
    <property type="entry name" value="DUF4045 DOMAIN-CONTAINING PROTEIN"/>
    <property type="match status" value="1"/>
</dbReference>
<feature type="region of interest" description="Disordered" evidence="1">
    <location>
        <begin position="59"/>
        <end position="135"/>
    </location>
</feature>
<feature type="compositionally biased region" description="Polar residues" evidence="1">
    <location>
        <begin position="249"/>
        <end position="282"/>
    </location>
</feature>
<dbReference type="GO" id="GO:0005737">
    <property type="term" value="C:cytoplasm"/>
    <property type="evidence" value="ECO:0007669"/>
    <property type="project" value="TreeGrafter"/>
</dbReference>
<feature type="compositionally biased region" description="Pro residues" evidence="1">
    <location>
        <begin position="451"/>
        <end position="461"/>
    </location>
</feature>
<feature type="region of interest" description="Disordered" evidence="1">
    <location>
        <begin position="150"/>
        <end position="657"/>
    </location>
</feature>
<organism evidence="2 3">
    <name type="scientific">Pycnoporus cinnabarinus</name>
    <name type="common">Cinnabar-red polypore</name>
    <name type="synonym">Trametes cinnabarina</name>
    <dbReference type="NCBI Taxonomy" id="5643"/>
    <lineage>
        <taxon>Eukaryota</taxon>
        <taxon>Fungi</taxon>
        <taxon>Dikarya</taxon>
        <taxon>Basidiomycota</taxon>
        <taxon>Agaricomycotina</taxon>
        <taxon>Agaricomycetes</taxon>
        <taxon>Polyporales</taxon>
        <taxon>Polyporaceae</taxon>
        <taxon>Trametes</taxon>
    </lineage>
</organism>
<feature type="compositionally biased region" description="Polar residues" evidence="1">
    <location>
        <begin position="670"/>
        <end position="681"/>
    </location>
</feature>
<evidence type="ECO:0008006" key="4">
    <source>
        <dbReference type="Google" id="ProtNLM"/>
    </source>
</evidence>
<dbReference type="GO" id="GO:0008154">
    <property type="term" value="P:actin polymerization or depolymerization"/>
    <property type="evidence" value="ECO:0007669"/>
    <property type="project" value="TreeGrafter"/>
</dbReference>
<accession>A0A060SIP0</accession>
<name>A0A060SIP0_PYCCI</name>
<dbReference type="GO" id="GO:0051016">
    <property type="term" value="P:barbed-end actin filament capping"/>
    <property type="evidence" value="ECO:0007669"/>
    <property type="project" value="TreeGrafter"/>
</dbReference>
<feature type="compositionally biased region" description="Pro residues" evidence="1">
    <location>
        <begin position="336"/>
        <end position="345"/>
    </location>
</feature>
<feature type="compositionally biased region" description="Polar residues" evidence="1">
    <location>
        <begin position="1"/>
        <end position="16"/>
    </location>
</feature>
<proteinExistence type="predicted"/>
<dbReference type="EMBL" id="CCBP010000161">
    <property type="protein sequence ID" value="CDO74347.1"/>
    <property type="molecule type" value="Genomic_DNA"/>
</dbReference>
<dbReference type="GO" id="GO:0051015">
    <property type="term" value="F:actin filament binding"/>
    <property type="evidence" value="ECO:0007669"/>
    <property type="project" value="InterPro"/>
</dbReference>